<dbReference type="PANTHER" id="PTHR43151:SF1">
    <property type="entry name" value="SSR2333 PROTEIN"/>
    <property type="match status" value="1"/>
</dbReference>
<sequence length="105" mass="11313">MSLNGLPLALTSTGEWVEVTAVGGGRAMEKRLGDLGVIAGRVLQVVQKDGRGQMVVAVGETRFALGQGMAQKILVSPSQDKGNVRDECQAEGSCRRRPCRRGWFR</sequence>
<evidence type="ECO:0000259" key="2">
    <source>
        <dbReference type="SMART" id="SM00899"/>
    </source>
</evidence>
<dbReference type="RefSeq" id="WP_093156427.1">
    <property type="nucleotide sequence ID" value="NZ_FNEK01000024.1"/>
</dbReference>
<evidence type="ECO:0000313" key="3">
    <source>
        <dbReference type="EMBL" id="SDJ78169.1"/>
    </source>
</evidence>
<dbReference type="InterPro" id="IPR053184">
    <property type="entry name" value="FeoA-like"/>
</dbReference>
<evidence type="ECO:0000313" key="4">
    <source>
        <dbReference type="Proteomes" id="UP000199382"/>
    </source>
</evidence>
<reference evidence="3 4" key="1">
    <citation type="submission" date="2016-10" db="EMBL/GenBank/DDBJ databases">
        <authorList>
            <person name="de Groot N.N."/>
        </authorList>
    </citation>
    <scope>NUCLEOTIDE SEQUENCE [LARGE SCALE GENOMIC DNA]</scope>
    <source>
        <strain evidence="3 4">DSM 25294</strain>
    </source>
</reference>
<dbReference type="EMBL" id="FNEK01000024">
    <property type="protein sequence ID" value="SDJ78169.1"/>
    <property type="molecule type" value="Genomic_DNA"/>
</dbReference>
<dbReference type="Pfam" id="PF04023">
    <property type="entry name" value="FeoA"/>
    <property type="match status" value="1"/>
</dbReference>
<protein>
    <submittedName>
        <fullName evidence="3">Ferrous iron transport protein A</fullName>
    </submittedName>
</protein>
<feature type="domain" description="Ferrous iron transporter FeoA-like" evidence="2">
    <location>
        <begin position="6"/>
        <end position="77"/>
    </location>
</feature>
<dbReference type="InterPro" id="IPR007167">
    <property type="entry name" value="Fe-transptr_FeoA-like"/>
</dbReference>
<dbReference type="AlphaFoldDB" id="A0A1G8WII5"/>
<dbReference type="SMART" id="SM00899">
    <property type="entry name" value="FeoA"/>
    <property type="match status" value="1"/>
</dbReference>
<name>A0A1G8WII5_9RHOB</name>
<dbReference type="InterPro" id="IPR038157">
    <property type="entry name" value="FeoA_core_dom"/>
</dbReference>
<organism evidence="3 4">
    <name type="scientific">Aliiruegeria lutimaris</name>
    <dbReference type="NCBI Taxonomy" id="571298"/>
    <lineage>
        <taxon>Bacteria</taxon>
        <taxon>Pseudomonadati</taxon>
        <taxon>Pseudomonadota</taxon>
        <taxon>Alphaproteobacteria</taxon>
        <taxon>Rhodobacterales</taxon>
        <taxon>Roseobacteraceae</taxon>
        <taxon>Aliiruegeria</taxon>
    </lineage>
</organism>
<keyword evidence="1" id="KW-0408">Iron</keyword>
<dbReference type="Gene3D" id="2.30.30.90">
    <property type="match status" value="1"/>
</dbReference>
<dbReference type="PANTHER" id="PTHR43151">
    <property type="entry name" value="FEOA FAMILY PROTEIN"/>
    <property type="match status" value="1"/>
</dbReference>
<dbReference type="STRING" id="571298.SAMN04488026_102413"/>
<accession>A0A1G8WII5</accession>
<gene>
    <name evidence="3" type="ORF">SAMN04488026_102413</name>
</gene>
<proteinExistence type="predicted"/>
<dbReference type="GO" id="GO:0046914">
    <property type="term" value="F:transition metal ion binding"/>
    <property type="evidence" value="ECO:0007669"/>
    <property type="project" value="InterPro"/>
</dbReference>
<dbReference type="InterPro" id="IPR008988">
    <property type="entry name" value="Transcriptional_repressor_C"/>
</dbReference>
<keyword evidence="4" id="KW-1185">Reference proteome</keyword>
<dbReference type="OrthoDB" id="7862273at2"/>
<dbReference type="SUPFAM" id="SSF50037">
    <property type="entry name" value="C-terminal domain of transcriptional repressors"/>
    <property type="match status" value="1"/>
</dbReference>
<dbReference type="Proteomes" id="UP000199382">
    <property type="component" value="Unassembled WGS sequence"/>
</dbReference>
<evidence type="ECO:0000256" key="1">
    <source>
        <dbReference type="ARBA" id="ARBA00023004"/>
    </source>
</evidence>